<name>A0AAX4QIA9_9CAUD</name>
<sequence>MTYYRGRYGAQYAAEHEGRYVIVDSHGNLTQSGNATLRFCRDLTRVRMKYVPIDLLPKLRAHLKTNHEHQN</sequence>
<dbReference type="Proteomes" id="UP001459105">
    <property type="component" value="Segment"/>
</dbReference>
<accession>A0AAX4QIA9</accession>
<proteinExistence type="predicted"/>
<evidence type="ECO:0000313" key="2">
    <source>
        <dbReference type="Proteomes" id="UP001459105"/>
    </source>
</evidence>
<dbReference type="EMBL" id="PP438412">
    <property type="protein sequence ID" value="XAI95432.1"/>
    <property type="molecule type" value="Genomic_DNA"/>
</dbReference>
<protein>
    <submittedName>
        <fullName evidence="1">Uncharacterized protein</fullName>
    </submittedName>
</protein>
<reference evidence="1" key="1">
    <citation type="submission" date="2024-03" db="EMBL/GenBank/DDBJ databases">
        <authorList>
            <person name="Lin W."/>
            <person name="Li D."/>
            <person name="Tong Y."/>
        </authorList>
    </citation>
    <scope>NUCLEOTIDE SEQUENCE</scope>
</reference>
<evidence type="ECO:0000313" key="1">
    <source>
        <dbReference type="EMBL" id="XAI95432.1"/>
    </source>
</evidence>
<organism evidence="1 2">
    <name type="scientific">Microcystis phage Mvi-JY20</name>
    <dbReference type="NCBI Taxonomy" id="3128146"/>
    <lineage>
        <taxon>Viruses</taxon>
        <taxon>Duplodnaviria</taxon>
        <taxon>Heunggongvirae</taxon>
        <taxon>Uroviricota</taxon>
        <taxon>Caudoviricetes</taxon>
    </lineage>
</organism>